<dbReference type="InterPro" id="IPR015421">
    <property type="entry name" value="PyrdxlP-dep_Trfase_major"/>
</dbReference>
<dbReference type="SUPFAM" id="SSF51197">
    <property type="entry name" value="Clavaminate synthase-like"/>
    <property type="match status" value="1"/>
</dbReference>
<sequence length="612" mass="69690">MAAYFPIKRKVGNHSVLSYNTDVHSFRHYFETLYNTNDLEHLHETSTEFQSDSLSDVETSLHKKFYTDIKSNPEFKNLYCSFIKAIYSHLFPKETQIIYQSFPSVRFQFINNVAIPPHYDSDEIGCHPLGEKNFLIPITSMYGTNRIFLESEPGKGDFEGMTLSYGDLLMFNGNKCTHYNEKNIESTLRISLDFRIISRDNYIRYVQDGKITMTNPREPETVRKPTRMVVGGYYQTALQTSSLEDMMCWHSQTKLLLQSQPNFDIAEANACYEYMKDGLNFVTEYQQTTILERLLGEYIGVKNVLMTTSGSMALALALLACGIGAGDDVIVPDYTMIATINSVKMVGANPILCDVDAETLTLNKEIISAARTPATKCVLFVSLNNRHSDIAGIKEYCDSTGLILIEDAAQSLGARVKGQHFGTFGKVGCFSLSTPKIISTGQGGFVVTDDDDLAKKMAMIKNFGRKTSGNDNFELYGLNMKFTDIQAVIGIEQMKKLPNRVIQMKELYLCYYNNLRDCPIKMFSPKDSDYIPWFIDIYTDRRDELATFLKFHNIQTRPTYPEIHLTPMYYSNLDYPVTSYVSKNGLFLPSHTLVTHAEVIYICSLIRLFYEY</sequence>
<evidence type="ECO:0000313" key="1">
    <source>
        <dbReference type="EMBL" id="QHU21763.1"/>
    </source>
</evidence>
<dbReference type="GO" id="GO:0030170">
    <property type="term" value="F:pyridoxal phosphate binding"/>
    <property type="evidence" value="ECO:0007669"/>
    <property type="project" value="TreeGrafter"/>
</dbReference>
<dbReference type="InterPro" id="IPR000653">
    <property type="entry name" value="DegT/StrS_aminotransferase"/>
</dbReference>
<name>A0A6C0KWY7_9ZZZZ</name>
<dbReference type="Pfam" id="PF01041">
    <property type="entry name" value="DegT_DnrJ_EryC1"/>
    <property type="match status" value="1"/>
</dbReference>
<accession>A0A6C0KWY7</accession>
<dbReference type="EMBL" id="MN740992">
    <property type="protein sequence ID" value="QHU21763.1"/>
    <property type="molecule type" value="Genomic_DNA"/>
</dbReference>
<dbReference type="PANTHER" id="PTHR30244">
    <property type="entry name" value="TRANSAMINASE"/>
    <property type="match status" value="1"/>
</dbReference>
<protein>
    <recommendedName>
        <fullName evidence="2">DegT/DnrJ/EryC1/StrS aminotransferase family protein</fullName>
    </recommendedName>
</protein>
<dbReference type="PANTHER" id="PTHR30244:SF34">
    <property type="entry name" value="DTDP-4-AMINO-4,6-DIDEOXYGALACTOSE TRANSAMINASE"/>
    <property type="match status" value="1"/>
</dbReference>
<dbReference type="GO" id="GO:0008483">
    <property type="term" value="F:transaminase activity"/>
    <property type="evidence" value="ECO:0007669"/>
    <property type="project" value="TreeGrafter"/>
</dbReference>
<evidence type="ECO:0008006" key="2">
    <source>
        <dbReference type="Google" id="ProtNLM"/>
    </source>
</evidence>
<proteinExistence type="predicted"/>
<dbReference type="InterPro" id="IPR015424">
    <property type="entry name" value="PyrdxlP-dep_Trfase"/>
</dbReference>
<dbReference type="InterPro" id="IPR015422">
    <property type="entry name" value="PyrdxlP-dep_Trfase_small"/>
</dbReference>
<dbReference type="SUPFAM" id="SSF53383">
    <property type="entry name" value="PLP-dependent transferases"/>
    <property type="match status" value="1"/>
</dbReference>
<dbReference type="Gene3D" id="3.90.1150.10">
    <property type="entry name" value="Aspartate Aminotransferase, domain 1"/>
    <property type="match status" value="1"/>
</dbReference>
<dbReference type="Gene3D" id="3.40.640.10">
    <property type="entry name" value="Type I PLP-dependent aspartate aminotransferase-like (Major domain)"/>
    <property type="match status" value="1"/>
</dbReference>
<reference evidence="1" key="1">
    <citation type="journal article" date="2020" name="Nature">
        <title>Giant virus diversity and host interactions through global metagenomics.</title>
        <authorList>
            <person name="Schulz F."/>
            <person name="Roux S."/>
            <person name="Paez-Espino D."/>
            <person name="Jungbluth S."/>
            <person name="Walsh D.A."/>
            <person name="Denef V.J."/>
            <person name="McMahon K.D."/>
            <person name="Konstantinidis K.T."/>
            <person name="Eloe-Fadrosh E.A."/>
            <person name="Kyrpides N.C."/>
            <person name="Woyke T."/>
        </authorList>
    </citation>
    <scope>NUCLEOTIDE SEQUENCE</scope>
    <source>
        <strain evidence="1">GVMAG-S-3300013286-35</strain>
    </source>
</reference>
<organism evidence="1">
    <name type="scientific">viral metagenome</name>
    <dbReference type="NCBI Taxonomy" id="1070528"/>
    <lineage>
        <taxon>unclassified sequences</taxon>
        <taxon>metagenomes</taxon>
        <taxon>organismal metagenomes</taxon>
    </lineage>
</organism>
<dbReference type="AlphaFoldDB" id="A0A6C0KWY7"/>
<dbReference type="GO" id="GO:0000271">
    <property type="term" value="P:polysaccharide biosynthetic process"/>
    <property type="evidence" value="ECO:0007669"/>
    <property type="project" value="TreeGrafter"/>
</dbReference>